<sequence length="157" mass="18389">MNKIYILWLFLLGTLNLNAQENPEGEYMNAYVVVSDTSQNYFELRQKMFDLHEKLKIKIDTMGRGFNKEKNRICLPEDDEDEIYAGQYFIRRYPSETLSLEYLSYYTEGPKAGENTMALVTAITDDKEEADQKLLEVKKHSDKAFIVNSRIYMGCMH</sequence>
<gene>
    <name evidence="2" type="ORF">SAMN04488513_11512</name>
</gene>
<dbReference type="AlphaFoldDB" id="A0A1M6NRE1"/>
<dbReference type="STRING" id="192903.SAMN04488513_11512"/>
<dbReference type="Proteomes" id="UP000184543">
    <property type="component" value="Unassembled WGS sequence"/>
</dbReference>
<accession>A0A1M6NRE1</accession>
<dbReference type="EMBL" id="FQYU01000015">
    <property type="protein sequence ID" value="SHJ98255.1"/>
    <property type="molecule type" value="Genomic_DNA"/>
</dbReference>
<keyword evidence="1" id="KW-0732">Signal</keyword>
<dbReference type="RefSeq" id="WP_072995633.1">
    <property type="nucleotide sequence ID" value="NZ_FQYU01000015.1"/>
</dbReference>
<dbReference type="OrthoDB" id="1351044at2"/>
<feature type="chain" id="PRO_5009919828" evidence="1">
    <location>
        <begin position="20"/>
        <end position="157"/>
    </location>
</feature>
<evidence type="ECO:0000313" key="3">
    <source>
        <dbReference type="Proteomes" id="UP000184543"/>
    </source>
</evidence>
<keyword evidence="3" id="KW-1185">Reference proteome</keyword>
<reference evidence="3" key="1">
    <citation type="submission" date="2016-11" db="EMBL/GenBank/DDBJ databases">
        <authorList>
            <person name="Varghese N."/>
            <person name="Submissions S."/>
        </authorList>
    </citation>
    <scope>NUCLEOTIDE SEQUENCE [LARGE SCALE GENOMIC DNA]</scope>
    <source>
        <strain evidence="3">DSM 19858</strain>
    </source>
</reference>
<proteinExistence type="predicted"/>
<evidence type="ECO:0000313" key="2">
    <source>
        <dbReference type="EMBL" id="SHJ98255.1"/>
    </source>
</evidence>
<feature type="signal peptide" evidence="1">
    <location>
        <begin position="1"/>
        <end position="19"/>
    </location>
</feature>
<evidence type="ECO:0000256" key="1">
    <source>
        <dbReference type="SAM" id="SignalP"/>
    </source>
</evidence>
<name>A0A1M6NRE1_9FLAO</name>
<organism evidence="2 3">
    <name type="scientific">Pseudozobellia thermophila</name>
    <dbReference type="NCBI Taxonomy" id="192903"/>
    <lineage>
        <taxon>Bacteria</taxon>
        <taxon>Pseudomonadati</taxon>
        <taxon>Bacteroidota</taxon>
        <taxon>Flavobacteriia</taxon>
        <taxon>Flavobacteriales</taxon>
        <taxon>Flavobacteriaceae</taxon>
        <taxon>Pseudozobellia</taxon>
    </lineage>
</organism>
<protein>
    <submittedName>
        <fullName evidence="2">Uncharacterized protein</fullName>
    </submittedName>
</protein>